<dbReference type="InterPro" id="IPR050236">
    <property type="entry name" value="Ser_Thr_kinase_AGC"/>
</dbReference>
<dbReference type="CDD" id="cd05579">
    <property type="entry name" value="STKc_MAST_like"/>
    <property type="match status" value="1"/>
</dbReference>
<dbReference type="RefSeq" id="XP_068363820.1">
    <property type="nucleotide sequence ID" value="XM_068491755.1"/>
</dbReference>
<gene>
    <name evidence="12" type="ORF">TRFO_04201</name>
</gene>
<comment type="catalytic activity">
    <reaction evidence="8">
        <text>L-seryl-[protein] + ATP = O-phospho-L-seryl-[protein] + ADP + H(+)</text>
        <dbReference type="Rhea" id="RHEA:17989"/>
        <dbReference type="Rhea" id="RHEA-COMP:9863"/>
        <dbReference type="Rhea" id="RHEA-COMP:11604"/>
        <dbReference type="ChEBI" id="CHEBI:15378"/>
        <dbReference type="ChEBI" id="CHEBI:29999"/>
        <dbReference type="ChEBI" id="CHEBI:30616"/>
        <dbReference type="ChEBI" id="CHEBI:83421"/>
        <dbReference type="ChEBI" id="CHEBI:456216"/>
        <dbReference type="EC" id="2.7.11.1"/>
    </reaction>
</comment>
<dbReference type="Proteomes" id="UP000179807">
    <property type="component" value="Unassembled WGS sequence"/>
</dbReference>
<dbReference type="Gene3D" id="1.10.510.10">
    <property type="entry name" value="Transferase(Phosphotransferase) domain 1"/>
    <property type="match status" value="2"/>
</dbReference>
<dbReference type="OrthoDB" id="162894at2759"/>
<dbReference type="PANTHER" id="PTHR24356">
    <property type="entry name" value="SERINE/THREONINE-PROTEIN KINASE"/>
    <property type="match status" value="1"/>
</dbReference>
<evidence type="ECO:0000259" key="10">
    <source>
        <dbReference type="PROSITE" id="PS50011"/>
    </source>
</evidence>
<organism evidence="12 13">
    <name type="scientific">Tritrichomonas foetus</name>
    <dbReference type="NCBI Taxonomy" id="1144522"/>
    <lineage>
        <taxon>Eukaryota</taxon>
        <taxon>Metamonada</taxon>
        <taxon>Parabasalia</taxon>
        <taxon>Tritrichomonadida</taxon>
        <taxon>Tritrichomonadidae</taxon>
        <taxon>Tritrichomonas</taxon>
    </lineage>
</organism>
<dbReference type="SUPFAM" id="SSF56112">
    <property type="entry name" value="Protein kinase-like (PK-like)"/>
    <property type="match status" value="1"/>
</dbReference>
<evidence type="ECO:0000256" key="3">
    <source>
        <dbReference type="ARBA" id="ARBA00022679"/>
    </source>
</evidence>
<keyword evidence="4" id="KW-0547">Nucleotide-binding</keyword>
<evidence type="ECO:0000256" key="8">
    <source>
        <dbReference type="ARBA" id="ARBA00048679"/>
    </source>
</evidence>
<dbReference type="Gene3D" id="3.30.200.20">
    <property type="entry name" value="Phosphorylase Kinase, domain 1"/>
    <property type="match status" value="1"/>
</dbReference>
<reference evidence="12" key="1">
    <citation type="submission" date="2016-10" db="EMBL/GenBank/DDBJ databases">
        <authorList>
            <person name="Benchimol M."/>
            <person name="Almeida L.G."/>
            <person name="Vasconcelos A.T."/>
            <person name="Perreira-Neves A."/>
            <person name="Rosa I.A."/>
            <person name="Tasca T."/>
            <person name="Bogo M.R."/>
            <person name="de Souza W."/>
        </authorList>
    </citation>
    <scope>NUCLEOTIDE SEQUENCE [LARGE SCALE GENOMIC DNA]</scope>
    <source>
        <strain evidence="12">K</strain>
    </source>
</reference>
<dbReference type="GO" id="GO:0004674">
    <property type="term" value="F:protein serine/threonine kinase activity"/>
    <property type="evidence" value="ECO:0007669"/>
    <property type="project" value="UniProtKB-KW"/>
</dbReference>
<feature type="region of interest" description="Disordered" evidence="9">
    <location>
        <begin position="84"/>
        <end position="136"/>
    </location>
</feature>
<dbReference type="InterPro" id="IPR000719">
    <property type="entry name" value="Prot_kinase_dom"/>
</dbReference>
<evidence type="ECO:0000256" key="2">
    <source>
        <dbReference type="ARBA" id="ARBA00022527"/>
    </source>
</evidence>
<feature type="compositionally biased region" description="Polar residues" evidence="9">
    <location>
        <begin position="100"/>
        <end position="120"/>
    </location>
</feature>
<comment type="catalytic activity">
    <reaction evidence="7">
        <text>L-threonyl-[protein] + ATP = O-phospho-L-threonyl-[protein] + ADP + H(+)</text>
        <dbReference type="Rhea" id="RHEA:46608"/>
        <dbReference type="Rhea" id="RHEA-COMP:11060"/>
        <dbReference type="Rhea" id="RHEA-COMP:11605"/>
        <dbReference type="ChEBI" id="CHEBI:15378"/>
        <dbReference type="ChEBI" id="CHEBI:30013"/>
        <dbReference type="ChEBI" id="CHEBI:30616"/>
        <dbReference type="ChEBI" id="CHEBI:61977"/>
        <dbReference type="ChEBI" id="CHEBI:456216"/>
        <dbReference type="EC" id="2.7.11.1"/>
    </reaction>
</comment>
<dbReference type="Pfam" id="PF00069">
    <property type="entry name" value="Pkinase"/>
    <property type="match status" value="2"/>
</dbReference>
<dbReference type="GO" id="GO:0035556">
    <property type="term" value="P:intracellular signal transduction"/>
    <property type="evidence" value="ECO:0007669"/>
    <property type="project" value="TreeGrafter"/>
</dbReference>
<dbReference type="GeneID" id="94826459"/>
<dbReference type="PROSITE" id="PS50011">
    <property type="entry name" value="PROTEIN_KINASE_DOM"/>
    <property type="match status" value="1"/>
</dbReference>
<dbReference type="SMART" id="SM00220">
    <property type="entry name" value="S_TKc"/>
    <property type="match status" value="1"/>
</dbReference>
<dbReference type="EMBL" id="MLAK01000605">
    <property type="protein sequence ID" value="OHT10684.1"/>
    <property type="molecule type" value="Genomic_DNA"/>
</dbReference>
<keyword evidence="6" id="KW-0067">ATP-binding</keyword>
<dbReference type="PANTHER" id="PTHR24356:SF1">
    <property type="entry name" value="SERINE_THREONINE-PROTEIN KINASE GREATWALL"/>
    <property type="match status" value="1"/>
</dbReference>
<dbReference type="AlphaFoldDB" id="A0A1J4KLL0"/>
<keyword evidence="5" id="KW-0418">Kinase</keyword>
<proteinExistence type="predicted"/>
<keyword evidence="2" id="KW-0723">Serine/threonine-protein kinase</keyword>
<dbReference type="VEuPathDB" id="TrichDB:TRFO_04201"/>
<dbReference type="GO" id="GO:0005524">
    <property type="term" value="F:ATP binding"/>
    <property type="evidence" value="ECO:0007669"/>
    <property type="project" value="UniProtKB-KW"/>
</dbReference>
<evidence type="ECO:0000256" key="4">
    <source>
        <dbReference type="ARBA" id="ARBA00022741"/>
    </source>
</evidence>
<evidence type="ECO:0000313" key="13">
    <source>
        <dbReference type="Proteomes" id="UP000179807"/>
    </source>
</evidence>
<comment type="caution">
    <text evidence="12">The sequence shown here is derived from an EMBL/GenBank/DDBJ whole genome shotgun (WGS) entry which is preliminary data.</text>
</comment>
<feature type="domain" description="AGC-kinase C-terminal" evidence="11">
    <location>
        <begin position="256"/>
        <end position="316"/>
    </location>
</feature>
<feature type="domain" description="Protein kinase" evidence="10">
    <location>
        <begin position="1"/>
        <end position="261"/>
    </location>
</feature>
<evidence type="ECO:0000256" key="7">
    <source>
        <dbReference type="ARBA" id="ARBA00047899"/>
    </source>
</evidence>
<evidence type="ECO:0000256" key="9">
    <source>
        <dbReference type="SAM" id="MobiDB-lite"/>
    </source>
</evidence>
<name>A0A1J4KLL0_9EUKA</name>
<accession>A0A1J4KLL0</accession>
<evidence type="ECO:0000256" key="5">
    <source>
        <dbReference type="ARBA" id="ARBA00022777"/>
    </source>
</evidence>
<dbReference type="InterPro" id="IPR008271">
    <property type="entry name" value="Ser/Thr_kinase_AS"/>
</dbReference>
<dbReference type="PROSITE" id="PS51285">
    <property type="entry name" value="AGC_KINASE_CTER"/>
    <property type="match status" value="1"/>
</dbReference>
<dbReference type="InterPro" id="IPR011009">
    <property type="entry name" value="Kinase-like_dom_sf"/>
</dbReference>
<keyword evidence="13" id="KW-1185">Reference proteome</keyword>
<protein>
    <recommendedName>
        <fullName evidence="1">non-specific serine/threonine protein kinase</fullName>
        <ecNumber evidence="1">2.7.11.1</ecNumber>
    </recommendedName>
</protein>
<evidence type="ECO:0000256" key="1">
    <source>
        <dbReference type="ARBA" id="ARBA00012513"/>
    </source>
</evidence>
<feature type="region of interest" description="Disordered" evidence="9">
    <location>
        <begin position="393"/>
        <end position="444"/>
    </location>
</feature>
<keyword evidence="3" id="KW-0808">Transferase</keyword>
<dbReference type="EC" id="2.7.11.1" evidence="1"/>
<evidence type="ECO:0000256" key="6">
    <source>
        <dbReference type="ARBA" id="ARBA00022840"/>
    </source>
</evidence>
<sequence length="467" mass="51800">MEYLPGGDLFSLLQNVASLDEESAKTYTIQIANALGYLHSHGIIHRDIKPDNILVASDGTLRLTDFGLSYLGVVDRRVNEMSTENATNNFKGNKLPNIQIPENDSNSNQNKPMSPISRSSPKAAAKMIPSPKLNPNTKVRLENAQQAQSQNKENLVEAKSLVGTPDYIAPEIVLSLPHSFSVDWWSLGVMLYEFITGIPPFHGDTLEDTRERILRGTYKSPASDEFSPECIDFIHQLLKQNPKERLGTKGGLEEVMNHPWLKGIDIKDREPPFVPELSNELDTAYFEDRCEPSERDDSDIFADIQQAAMKQQAEMKANFRTRRAGSFFSPSSLASGTFLVSSQSDIDENENDSDMSEFPSIAVEQLVNKNMVAANVISRARASSMVNHEKNRSNYLTGDQKGPHSPSRSFIAGSSDDSKPIEGGSDSGVIPNTPRRRRRPINANAFASTDDLIKKLLPIPNRPVSKK</sequence>
<dbReference type="InterPro" id="IPR000961">
    <property type="entry name" value="AGC-kinase_C"/>
</dbReference>
<evidence type="ECO:0000313" key="12">
    <source>
        <dbReference type="EMBL" id="OHT10684.1"/>
    </source>
</evidence>
<evidence type="ECO:0000259" key="11">
    <source>
        <dbReference type="PROSITE" id="PS51285"/>
    </source>
</evidence>
<dbReference type="PROSITE" id="PS00108">
    <property type="entry name" value="PROTEIN_KINASE_ST"/>
    <property type="match status" value="1"/>
</dbReference>